<accession>A0ABN7U315</accession>
<protein>
    <submittedName>
        <fullName evidence="2">16967_t:CDS:1</fullName>
    </submittedName>
</protein>
<dbReference type="EMBL" id="CAJVQB010000047">
    <property type="protein sequence ID" value="CAG8461165.1"/>
    <property type="molecule type" value="Genomic_DNA"/>
</dbReference>
<comment type="caution">
    <text evidence="2">The sequence shown here is derived from an EMBL/GenBank/DDBJ whole genome shotgun (WGS) entry which is preliminary data.</text>
</comment>
<feature type="region of interest" description="Disordered" evidence="1">
    <location>
        <begin position="103"/>
        <end position="122"/>
    </location>
</feature>
<proteinExistence type="predicted"/>
<reference evidence="2 3" key="1">
    <citation type="submission" date="2021-06" db="EMBL/GenBank/DDBJ databases">
        <authorList>
            <person name="Kallberg Y."/>
            <person name="Tangrot J."/>
            <person name="Rosling A."/>
        </authorList>
    </citation>
    <scope>NUCLEOTIDE SEQUENCE [LARGE SCALE GENOMIC DNA]</scope>
    <source>
        <strain evidence="2 3">120-4 pot B 10/14</strain>
    </source>
</reference>
<evidence type="ECO:0000256" key="1">
    <source>
        <dbReference type="SAM" id="MobiDB-lite"/>
    </source>
</evidence>
<dbReference type="Proteomes" id="UP000789901">
    <property type="component" value="Unassembled WGS sequence"/>
</dbReference>
<organism evidence="2 3">
    <name type="scientific">Gigaspora margarita</name>
    <dbReference type="NCBI Taxonomy" id="4874"/>
    <lineage>
        <taxon>Eukaryota</taxon>
        <taxon>Fungi</taxon>
        <taxon>Fungi incertae sedis</taxon>
        <taxon>Mucoromycota</taxon>
        <taxon>Glomeromycotina</taxon>
        <taxon>Glomeromycetes</taxon>
        <taxon>Diversisporales</taxon>
        <taxon>Gigasporaceae</taxon>
        <taxon>Gigaspora</taxon>
    </lineage>
</organism>
<evidence type="ECO:0000313" key="3">
    <source>
        <dbReference type="Proteomes" id="UP000789901"/>
    </source>
</evidence>
<feature type="compositionally biased region" description="Basic and acidic residues" evidence="1">
    <location>
        <begin position="108"/>
        <end position="122"/>
    </location>
</feature>
<name>A0ABN7U315_GIGMA</name>
<keyword evidence="3" id="KW-1185">Reference proteome</keyword>
<sequence>MTKSILSVKIAISCLPTDTPPVEFPGSAYDSKVNSICAGWYIPHVINIPRKAFTLPRKQLTDIVAHECGHADPEASEKDRKNFSDFINEPYKARYSLEEEIPNPISDYRLDPDEYKYDPNED</sequence>
<gene>
    <name evidence="2" type="ORF">GMARGA_LOCUS313</name>
</gene>
<evidence type="ECO:0000313" key="2">
    <source>
        <dbReference type="EMBL" id="CAG8461165.1"/>
    </source>
</evidence>